<dbReference type="PROSITE" id="PS50931">
    <property type="entry name" value="HTH_LYSR"/>
    <property type="match status" value="1"/>
</dbReference>
<comment type="similarity">
    <text evidence="1">Belongs to the LysR transcriptional regulatory family.</text>
</comment>
<comment type="caution">
    <text evidence="5">The sequence shown here is derived from an EMBL/GenBank/DDBJ whole genome shotgun (WGS) entry which is preliminary data.</text>
</comment>
<dbReference type="InterPro" id="IPR058163">
    <property type="entry name" value="LysR-type_TF_proteobact-type"/>
</dbReference>
<sequence length="321" mass="36545">MNDDILSWEIFVLVYSNGSIAETAEKLSIDAPTVSKKLKGLEKRLGVTLFDRNQRPFSPMPVASELVHYATELVRTKERIASVLANRVYDEGQIIRLMVGNSQGKYLPNILKKFRAIHPQTRFNVISPVDLNEFKQRQADVSIVSGLASLPDYVFRSRGKMVFIPVASKKYVEENGKINSPQDLQNHITFGNLYPKRYSFTVNFVLKKKGMVLNVPHDSFIRWSSVEMAKEAVLQGMGIALSLPLFCCIDELEAGRLVPILNGWHRPSQQNYVAVHKDDWKKPLVRTFVEFFALELGAVEKSCELRLQKVIPKPYFEELLS</sequence>
<dbReference type="SUPFAM" id="SSF53850">
    <property type="entry name" value="Periplasmic binding protein-like II"/>
    <property type="match status" value="1"/>
</dbReference>
<dbReference type="Pfam" id="PF00126">
    <property type="entry name" value="HTH_1"/>
    <property type="match status" value="1"/>
</dbReference>
<dbReference type="Pfam" id="PF03466">
    <property type="entry name" value="LysR_substrate"/>
    <property type="match status" value="1"/>
</dbReference>
<dbReference type="RefSeq" id="WP_155165779.1">
    <property type="nucleotide sequence ID" value="NZ_DAWDXN010000027.1"/>
</dbReference>
<dbReference type="GO" id="GO:0003700">
    <property type="term" value="F:DNA-binding transcription factor activity"/>
    <property type="evidence" value="ECO:0007669"/>
    <property type="project" value="InterPro"/>
</dbReference>
<proteinExistence type="inferred from homology"/>
<accession>A0A6I3SA07</accession>
<dbReference type="EMBL" id="WNCL01000007">
    <property type="protein sequence ID" value="MTU42743.1"/>
    <property type="molecule type" value="Genomic_DNA"/>
</dbReference>
<dbReference type="InterPro" id="IPR036390">
    <property type="entry name" value="WH_DNA-bd_sf"/>
</dbReference>
<name>A0A6I3SA07_9BURK</name>
<evidence type="ECO:0000256" key="4">
    <source>
        <dbReference type="ARBA" id="ARBA00023163"/>
    </source>
</evidence>
<evidence type="ECO:0000256" key="2">
    <source>
        <dbReference type="ARBA" id="ARBA00023015"/>
    </source>
</evidence>
<organism evidence="5 6">
    <name type="scientific">Parasutterella excrementihominis</name>
    <dbReference type="NCBI Taxonomy" id="487175"/>
    <lineage>
        <taxon>Bacteria</taxon>
        <taxon>Pseudomonadati</taxon>
        <taxon>Pseudomonadota</taxon>
        <taxon>Betaproteobacteria</taxon>
        <taxon>Burkholderiales</taxon>
        <taxon>Sutterellaceae</taxon>
        <taxon>Parasutterella</taxon>
    </lineage>
</organism>
<dbReference type="Gene3D" id="1.10.10.10">
    <property type="entry name" value="Winged helix-like DNA-binding domain superfamily/Winged helix DNA-binding domain"/>
    <property type="match status" value="1"/>
</dbReference>
<dbReference type="PANTHER" id="PTHR30537">
    <property type="entry name" value="HTH-TYPE TRANSCRIPTIONAL REGULATOR"/>
    <property type="match status" value="1"/>
</dbReference>
<dbReference type="InterPro" id="IPR000847">
    <property type="entry name" value="LysR_HTH_N"/>
</dbReference>
<evidence type="ECO:0000256" key="3">
    <source>
        <dbReference type="ARBA" id="ARBA00023125"/>
    </source>
</evidence>
<reference evidence="5 6" key="1">
    <citation type="journal article" date="2019" name="Nat. Med.">
        <title>A library of human gut bacterial isolates paired with longitudinal multiomics data enables mechanistic microbiome research.</title>
        <authorList>
            <person name="Poyet M."/>
            <person name="Groussin M."/>
            <person name="Gibbons S.M."/>
            <person name="Avila-Pacheco J."/>
            <person name="Jiang X."/>
            <person name="Kearney S.M."/>
            <person name="Perrotta A.R."/>
            <person name="Berdy B."/>
            <person name="Zhao S."/>
            <person name="Lieberman T.D."/>
            <person name="Swanson P.K."/>
            <person name="Smith M."/>
            <person name="Roesemann S."/>
            <person name="Alexander J.E."/>
            <person name="Rich S.A."/>
            <person name="Livny J."/>
            <person name="Vlamakis H."/>
            <person name="Clish C."/>
            <person name="Bullock K."/>
            <person name="Deik A."/>
            <person name="Scott J."/>
            <person name="Pierce K.A."/>
            <person name="Xavier R.J."/>
            <person name="Alm E.J."/>
        </authorList>
    </citation>
    <scope>NUCLEOTIDE SEQUENCE [LARGE SCALE GENOMIC DNA]</scope>
    <source>
        <strain evidence="5 6">BIOML-A2</strain>
    </source>
</reference>
<evidence type="ECO:0000313" key="5">
    <source>
        <dbReference type="EMBL" id="MTU42743.1"/>
    </source>
</evidence>
<dbReference type="Proteomes" id="UP000462362">
    <property type="component" value="Unassembled WGS sequence"/>
</dbReference>
<gene>
    <name evidence="5" type="ORF">GMD42_03705</name>
</gene>
<keyword evidence="2" id="KW-0805">Transcription regulation</keyword>
<dbReference type="GO" id="GO:0043565">
    <property type="term" value="F:sequence-specific DNA binding"/>
    <property type="evidence" value="ECO:0007669"/>
    <property type="project" value="TreeGrafter"/>
</dbReference>
<protein>
    <submittedName>
        <fullName evidence="5">LysR family transcriptional regulator</fullName>
    </submittedName>
</protein>
<dbReference type="InterPro" id="IPR036388">
    <property type="entry name" value="WH-like_DNA-bd_sf"/>
</dbReference>
<keyword evidence="3" id="KW-0238">DNA-binding</keyword>
<dbReference type="AlphaFoldDB" id="A0A6I3SA07"/>
<evidence type="ECO:0000313" key="6">
    <source>
        <dbReference type="Proteomes" id="UP000462362"/>
    </source>
</evidence>
<dbReference type="SUPFAM" id="SSF46785">
    <property type="entry name" value="Winged helix' DNA-binding domain"/>
    <property type="match status" value="1"/>
</dbReference>
<dbReference type="GO" id="GO:0006351">
    <property type="term" value="P:DNA-templated transcription"/>
    <property type="evidence" value="ECO:0007669"/>
    <property type="project" value="TreeGrafter"/>
</dbReference>
<evidence type="ECO:0000256" key="1">
    <source>
        <dbReference type="ARBA" id="ARBA00009437"/>
    </source>
</evidence>
<dbReference type="Gene3D" id="3.40.190.290">
    <property type="match status" value="1"/>
</dbReference>
<keyword evidence="4" id="KW-0804">Transcription</keyword>
<dbReference type="InterPro" id="IPR005119">
    <property type="entry name" value="LysR_subst-bd"/>
</dbReference>
<dbReference type="PANTHER" id="PTHR30537:SF3">
    <property type="entry name" value="TRANSCRIPTIONAL REGULATORY PROTEIN"/>
    <property type="match status" value="1"/>
</dbReference>